<comment type="caution">
    <text evidence="8">The sequence shown here is derived from an EMBL/GenBank/DDBJ whole genome shotgun (WGS) entry which is preliminary data.</text>
</comment>
<protein>
    <submittedName>
        <fullName evidence="8">Manganese/iron transport system permease protein</fullName>
    </submittedName>
</protein>
<dbReference type="GO" id="GO:0010043">
    <property type="term" value="P:response to zinc ion"/>
    <property type="evidence" value="ECO:0007669"/>
    <property type="project" value="TreeGrafter"/>
</dbReference>
<dbReference type="PANTHER" id="PTHR30477">
    <property type="entry name" value="ABC-TRANSPORTER METAL-BINDING PROTEIN"/>
    <property type="match status" value="1"/>
</dbReference>
<evidence type="ECO:0000256" key="2">
    <source>
        <dbReference type="ARBA" id="ARBA00008034"/>
    </source>
</evidence>
<dbReference type="RefSeq" id="WP_075079201.1">
    <property type="nucleotide sequence ID" value="NZ_BDCO01000002.1"/>
</dbReference>
<accession>A0A146G813</accession>
<evidence type="ECO:0000256" key="1">
    <source>
        <dbReference type="ARBA" id="ARBA00004141"/>
    </source>
</evidence>
<evidence type="ECO:0000256" key="7">
    <source>
        <dbReference type="SAM" id="Phobius"/>
    </source>
</evidence>
<dbReference type="Pfam" id="PF00950">
    <property type="entry name" value="ABC-3"/>
    <property type="match status" value="1"/>
</dbReference>
<feature type="transmembrane region" description="Helical" evidence="7">
    <location>
        <begin position="174"/>
        <end position="191"/>
    </location>
</feature>
<evidence type="ECO:0000256" key="4">
    <source>
        <dbReference type="ARBA" id="ARBA00022989"/>
    </source>
</evidence>
<dbReference type="EMBL" id="BDCO01000002">
    <property type="protein sequence ID" value="GAT33472.1"/>
    <property type="molecule type" value="Genomic_DNA"/>
</dbReference>
<dbReference type="Gene3D" id="1.10.3470.10">
    <property type="entry name" value="ABC transporter involved in vitamin B12 uptake, BtuC"/>
    <property type="match status" value="1"/>
</dbReference>
<dbReference type="Proteomes" id="UP000076023">
    <property type="component" value="Unassembled WGS sequence"/>
</dbReference>
<dbReference type="STRING" id="690879.TSACC_21889"/>
<dbReference type="CDD" id="cd06550">
    <property type="entry name" value="TM_ABC_iron-siderophores_like"/>
    <property type="match status" value="1"/>
</dbReference>
<keyword evidence="6" id="KW-0813">Transport</keyword>
<name>A0A146G813_TERSA</name>
<gene>
    <name evidence="8" type="ORF">TSACC_21889</name>
</gene>
<dbReference type="PANTHER" id="PTHR30477:SF13">
    <property type="entry name" value="IRON TRANSPORT SYSTEM MEMBRANE PROTEIN HI_0360-RELATED"/>
    <property type="match status" value="1"/>
</dbReference>
<evidence type="ECO:0000313" key="8">
    <source>
        <dbReference type="EMBL" id="GAT33472.1"/>
    </source>
</evidence>
<dbReference type="InParanoid" id="A0A146G813"/>
<evidence type="ECO:0000313" key="9">
    <source>
        <dbReference type="Proteomes" id="UP000076023"/>
    </source>
</evidence>
<proteinExistence type="inferred from homology"/>
<evidence type="ECO:0000256" key="3">
    <source>
        <dbReference type="ARBA" id="ARBA00022692"/>
    </source>
</evidence>
<dbReference type="GO" id="GO:0043190">
    <property type="term" value="C:ATP-binding cassette (ABC) transporter complex"/>
    <property type="evidence" value="ECO:0007669"/>
    <property type="project" value="InterPro"/>
</dbReference>
<evidence type="ECO:0000256" key="6">
    <source>
        <dbReference type="RuleBase" id="RU003943"/>
    </source>
</evidence>
<organism evidence="8 9">
    <name type="scientific">Terrimicrobium sacchariphilum</name>
    <dbReference type="NCBI Taxonomy" id="690879"/>
    <lineage>
        <taxon>Bacteria</taxon>
        <taxon>Pseudomonadati</taxon>
        <taxon>Verrucomicrobiota</taxon>
        <taxon>Terrimicrobiia</taxon>
        <taxon>Terrimicrobiales</taxon>
        <taxon>Terrimicrobiaceae</taxon>
        <taxon>Terrimicrobium</taxon>
    </lineage>
</organism>
<dbReference type="FunCoup" id="A0A146G813">
    <property type="interactions" value="329"/>
</dbReference>
<comment type="similarity">
    <text evidence="2 6">Belongs to the ABC-3 integral membrane protein family.</text>
</comment>
<dbReference type="AlphaFoldDB" id="A0A146G813"/>
<feature type="transmembrane region" description="Helical" evidence="7">
    <location>
        <begin position="15"/>
        <end position="35"/>
    </location>
</feature>
<keyword evidence="3 6" id="KW-0812">Transmembrane</keyword>
<sequence length="296" mass="31667">MSLFELFHYEFMQRALVACVLIGFTNGFIGAFVVLRRLALMADALSHSLLPGLAIAAMLVGLSTAGLLLGGLLAAFFVAIGGHLIARSSRVKDETAIASLYIIAFALGVAIIKFAHVKVSLDHFLFGNILGIANSDLWTSFAVSAIVLLSLVILHRPLLLALFEPSVAKTQGVAVDWLLGLIIVLIVLTMVSSLQAVGVLLSLGLMVLPAATIYLLSDSYSKMSWCGGLLGASGAVAGLILSYWTNIPSGPAIIMVLGTVFLAAYLFSPKYGIIIRHLKARHLHEESLSRWDEEKH</sequence>
<keyword evidence="4 7" id="KW-1133">Transmembrane helix</keyword>
<feature type="transmembrane region" description="Helical" evidence="7">
    <location>
        <begin position="250"/>
        <end position="267"/>
    </location>
</feature>
<feature type="transmembrane region" description="Helical" evidence="7">
    <location>
        <begin position="223"/>
        <end position="244"/>
    </location>
</feature>
<dbReference type="SUPFAM" id="SSF81345">
    <property type="entry name" value="ABC transporter involved in vitamin B12 uptake, BtuC"/>
    <property type="match status" value="1"/>
</dbReference>
<keyword evidence="9" id="KW-1185">Reference proteome</keyword>
<evidence type="ECO:0000256" key="5">
    <source>
        <dbReference type="ARBA" id="ARBA00023136"/>
    </source>
</evidence>
<dbReference type="GO" id="GO:0055085">
    <property type="term" value="P:transmembrane transport"/>
    <property type="evidence" value="ECO:0007669"/>
    <property type="project" value="InterPro"/>
</dbReference>
<dbReference type="InterPro" id="IPR037294">
    <property type="entry name" value="ABC_BtuC-like"/>
</dbReference>
<feature type="transmembrane region" description="Helical" evidence="7">
    <location>
        <begin position="197"/>
        <end position="216"/>
    </location>
</feature>
<feature type="transmembrane region" description="Helical" evidence="7">
    <location>
        <begin position="98"/>
        <end position="117"/>
    </location>
</feature>
<keyword evidence="5 7" id="KW-0472">Membrane</keyword>
<dbReference type="InterPro" id="IPR001626">
    <property type="entry name" value="ABC_TroCD"/>
</dbReference>
<dbReference type="OrthoDB" id="199005at2"/>
<feature type="transmembrane region" description="Helical" evidence="7">
    <location>
        <begin position="137"/>
        <end position="162"/>
    </location>
</feature>
<reference evidence="9" key="1">
    <citation type="journal article" date="2017" name="Genome Announc.">
        <title>Draft Genome Sequence of Terrimicrobium sacchariphilum NM-5T, a Facultative Anaerobic Soil Bacterium of the Class Spartobacteria.</title>
        <authorList>
            <person name="Qiu Y.L."/>
            <person name="Tourlousse D.M."/>
            <person name="Matsuura N."/>
            <person name="Ohashi A."/>
            <person name="Sekiguchi Y."/>
        </authorList>
    </citation>
    <scope>NUCLEOTIDE SEQUENCE [LARGE SCALE GENOMIC DNA]</scope>
    <source>
        <strain evidence="9">NM-5</strain>
    </source>
</reference>
<comment type="subcellular location">
    <subcellularLocation>
        <location evidence="6">Cell membrane</location>
        <topology evidence="6">Multi-pass membrane protein</topology>
    </subcellularLocation>
    <subcellularLocation>
        <location evidence="1">Membrane</location>
        <topology evidence="1">Multi-pass membrane protein</topology>
    </subcellularLocation>
</comment>